<dbReference type="EMBL" id="JXJN01009946">
    <property type="status" value="NOT_ANNOTATED_CDS"/>
    <property type="molecule type" value="Genomic_DNA"/>
</dbReference>
<organism evidence="2 3">
    <name type="scientific">Glossina palpalis gambiensis</name>
    <dbReference type="NCBI Taxonomy" id="67801"/>
    <lineage>
        <taxon>Eukaryota</taxon>
        <taxon>Metazoa</taxon>
        <taxon>Ecdysozoa</taxon>
        <taxon>Arthropoda</taxon>
        <taxon>Hexapoda</taxon>
        <taxon>Insecta</taxon>
        <taxon>Pterygota</taxon>
        <taxon>Neoptera</taxon>
        <taxon>Endopterygota</taxon>
        <taxon>Diptera</taxon>
        <taxon>Brachycera</taxon>
        <taxon>Muscomorpha</taxon>
        <taxon>Hippoboscoidea</taxon>
        <taxon>Glossinidae</taxon>
        <taxon>Glossina</taxon>
    </lineage>
</organism>
<sequence length="140" mass="16029">MAAAGKWPQEISGMPHTQTSTTSGITPFGKPVVPDEYNITATSLPPIGNVGTLKCNDKCYTYYDVMPIRLMTADTQPDDLYFTLIPCANEQKRCKFRLAIICYKRNQEYKKRERRKTSYKNQTIKNPIEHCMVLPCDENQ</sequence>
<dbReference type="VEuPathDB" id="VectorBase:GPPI022313"/>
<proteinExistence type="predicted"/>
<dbReference type="Proteomes" id="UP000092460">
    <property type="component" value="Unassembled WGS sequence"/>
</dbReference>
<protein>
    <submittedName>
        <fullName evidence="2">Uncharacterized protein</fullName>
    </submittedName>
</protein>
<evidence type="ECO:0000256" key="1">
    <source>
        <dbReference type="SAM" id="MobiDB-lite"/>
    </source>
</evidence>
<evidence type="ECO:0000313" key="3">
    <source>
        <dbReference type="Proteomes" id="UP000092460"/>
    </source>
</evidence>
<dbReference type="EnsemblMetazoa" id="GPPI022313-RA">
    <property type="protein sequence ID" value="GPPI022313-PA"/>
    <property type="gene ID" value="GPPI022313"/>
</dbReference>
<keyword evidence="3" id="KW-1185">Reference proteome</keyword>
<accession>A0A1B0B8J4</accession>
<dbReference type="EMBL" id="JXJN01009945">
    <property type="status" value="NOT_ANNOTATED_CDS"/>
    <property type="molecule type" value="Genomic_DNA"/>
</dbReference>
<feature type="compositionally biased region" description="Polar residues" evidence="1">
    <location>
        <begin position="15"/>
        <end position="25"/>
    </location>
</feature>
<name>A0A1B0B8J4_9MUSC</name>
<feature type="region of interest" description="Disordered" evidence="1">
    <location>
        <begin position="1"/>
        <end position="27"/>
    </location>
</feature>
<dbReference type="AlphaFoldDB" id="A0A1B0B8J4"/>
<evidence type="ECO:0000313" key="2">
    <source>
        <dbReference type="EnsemblMetazoa" id="GPPI022313-PA"/>
    </source>
</evidence>
<reference evidence="3" key="1">
    <citation type="submission" date="2015-01" db="EMBL/GenBank/DDBJ databases">
        <authorList>
            <person name="Aksoy S."/>
            <person name="Warren W."/>
            <person name="Wilson R.K."/>
        </authorList>
    </citation>
    <scope>NUCLEOTIDE SEQUENCE [LARGE SCALE GENOMIC DNA]</scope>
    <source>
        <strain evidence="3">IAEA</strain>
    </source>
</reference>
<reference evidence="2" key="2">
    <citation type="submission" date="2020-05" db="UniProtKB">
        <authorList>
            <consortium name="EnsemblMetazoa"/>
        </authorList>
    </citation>
    <scope>IDENTIFICATION</scope>
    <source>
        <strain evidence="2">IAEA</strain>
    </source>
</reference>